<dbReference type="InterPro" id="IPR036397">
    <property type="entry name" value="RNaseH_sf"/>
</dbReference>
<evidence type="ECO:0000313" key="1">
    <source>
        <dbReference type="EMBL" id="WMV41506.1"/>
    </source>
</evidence>
<dbReference type="Proteomes" id="UP001234989">
    <property type="component" value="Chromosome 8"/>
</dbReference>
<evidence type="ECO:0000313" key="2">
    <source>
        <dbReference type="Proteomes" id="UP001234989"/>
    </source>
</evidence>
<name>A0AAF0ZJ90_SOLVR</name>
<gene>
    <name evidence="1" type="ORF">MTR67_034891</name>
</gene>
<dbReference type="PANTHER" id="PTHR45835">
    <property type="entry name" value="YALI0A06105P"/>
    <property type="match status" value="1"/>
</dbReference>
<organism evidence="1 2">
    <name type="scientific">Solanum verrucosum</name>
    <dbReference type="NCBI Taxonomy" id="315347"/>
    <lineage>
        <taxon>Eukaryota</taxon>
        <taxon>Viridiplantae</taxon>
        <taxon>Streptophyta</taxon>
        <taxon>Embryophyta</taxon>
        <taxon>Tracheophyta</taxon>
        <taxon>Spermatophyta</taxon>
        <taxon>Magnoliopsida</taxon>
        <taxon>eudicotyledons</taxon>
        <taxon>Gunneridae</taxon>
        <taxon>Pentapetalae</taxon>
        <taxon>asterids</taxon>
        <taxon>lamiids</taxon>
        <taxon>Solanales</taxon>
        <taxon>Solanaceae</taxon>
        <taxon>Solanoideae</taxon>
        <taxon>Solaneae</taxon>
        <taxon>Solanum</taxon>
    </lineage>
</organism>
<protein>
    <recommendedName>
        <fullName evidence="3">Integrase catalytic domain-containing protein</fullName>
    </recommendedName>
</protein>
<dbReference type="EMBL" id="CP133619">
    <property type="protein sequence ID" value="WMV41506.1"/>
    <property type="molecule type" value="Genomic_DNA"/>
</dbReference>
<sequence length="155" mass="18112">MTKSAHFLPIDGQEERTIQMLEDMLRACVIDFKGNWNDHLLVIKFAYKNSYHSSIGMAPFEALYGRRCRSPIGWFDIGEGTLVGPKLVHEAMEKFGLIRERLKTAQSQHKSYVDVRRRDLEFDVHDWVYLKISPMKGVVRFRKKGKLSSQYVDPY</sequence>
<keyword evidence="2" id="KW-1185">Reference proteome</keyword>
<dbReference type="AlphaFoldDB" id="A0AAF0ZJ90"/>
<dbReference type="PANTHER" id="PTHR45835:SF91">
    <property type="entry name" value="RETROTRANSPOSON, TY3-GYPSY SUBCLASS-LIKE PROTEIN"/>
    <property type="match status" value="1"/>
</dbReference>
<dbReference type="InterPro" id="IPR012337">
    <property type="entry name" value="RNaseH-like_sf"/>
</dbReference>
<dbReference type="Gene3D" id="3.30.420.10">
    <property type="entry name" value="Ribonuclease H-like superfamily/Ribonuclease H"/>
    <property type="match status" value="1"/>
</dbReference>
<dbReference type="GO" id="GO:0003676">
    <property type="term" value="F:nucleic acid binding"/>
    <property type="evidence" value="ECO:0007669"/>
    <property type="project" value="InterPro"/>
</dbReference>
<dbReference type="SUPFAM" id="SSF53098">
    <property type="entry name" value="Ribonuclease H-like"/>
    <property type="match status" value="1"/>
</dbReference>
<proteinExistence type="predicted"/>
<reference evidence="1" key="1">
    <citation type="submission" date="2023-08" db="EMBL/GenBank/DDBJ databases">
        <title>A de novo genome assembly of Solanum verrucosum Schlechtendal, a Mexican diploid species geographically isolated from the other diploid A-genome species in potato relatives.</title>
        <authorList>
            <person name="Hosaka K."/>
        </authorList>
    </citation>
    <scope>NUCLEOTIDE SEQUENCE</scope>
    <source>
        <tissue evidence="1">Young leaves</tissue>
    </source>
</reference>
<accession>A0AAF0ZJ90</accession>
<evidence type="ECO:0008006" key="3">
    <source>
        <dbReference type="Google" id="ProtNLM"/>
    </source>
</evidence>